<keyword evidence="3" id="KW-0067">ATP-binding</keyword>
<evidence type="ECO:0000256" key="2">
    <source>
        <dbReference type="ARBA" id="ARBA00022741"/>
    </source>
</evidence>
<keyword evidence="5" id="KW-0175">Coiled coil</keyword>
<dbReference type="SMART" id="SM00534">
    <property type="entry name" value="MUTSac"/>
    <property type="match status" value="1"/>
</dbReference>
<dbReference type="EMBL" id="AP012219">
    <property type="protein sequence ID" value="BAO42087.1"/>
    <property type="molecule type" value="Genomic_DNA"/>
</dbReference>
<dbReference type="GeneID" id="34717996"/>
<dbReference type="Gene3D" id="3.40.50.300">
    <property type="entry name" value="P-loop containing nucleotide triphosphate hydrolases"/>
    <property type="match status" value="1"/>
</dbReference>
<comment type="similarity">
    <text evidence="1">Belongs to the DNA mismatch repair MutS family.</text>
</comment>
<dbReference type="KEGG" id="kmx:KLMA_70239"/>
<evidence type="ECO:0000256" key="5">
    <source>
        <dbReference type="SAM" id="Coils"/>
    </source>
</evidence>
<feature type="coiled-coil region" evidence="5">
    <location>
        <begin position="426"/>
        <end position="453"/>
    </location>
</feature>
<accession>W0TEL6</accession>
<dbReference type="PANTHER" id="PTHR11361">
    <property type="entry name" value="DNA MISMATCH REPAIR PROTEIN MUTS FAMILY MEMBER"/>
    <property type="match status" value="1"/>
</dbReference>
<protein>
    <submittedName>
        <fullName evidence="7">MutS protein homolog 5</fullName>
    </submittedName>
</protein>
<evidence type="ECO:0000313" key="7">
    <source>
        <dbReference type="EMBL" id="BAO42087.1"/>
    </source>
</evidence>
<dbReference type="GO" id="GO:0005524">
    <property type="term" value="F:ATP binding"/>
    <property type="evidence" value="ECO:0007669"/>
    <property type="project" value="UniProtKB-KW"/>
</dbReference>
<dbReference type="Pfam" id="PF05192">
    <property type="entry name" value="MutS_III"/>
    <property type="match status" value="1"/>
</dbReference>
<reference evidence="7 8" key="1">
    <citation type="journal article" date="2015" name="Biotechnol. Biofuels">
        <title>Genetic basis of the highly efficient yeast Kluyveromyces marxianus: complete genome sequence and transcriptome analyses.</title>
        <authorList>
            <person name="Lertwattanasakul N."/>
            <person name="Kosaka T."/>
            <person name="Hosoyama A."/>
            <person name="Suzuki Y."/>
            <person name="Rodrussamee N."/>
            <person name="Matsutani M."/>
            <person name="Murata M."/>
            <person name="Fujimoto N."/>
            <person name="Suprayogi"/>
            <person name="Tsuchikane K."/>
            <person name="Limtong S."/>
            <person name="Fujita N."/>
            <person name="Yamada M."/>
        </authorList>
    </citation>
    <scope>NUCLEOTIDE SEQUENCE [LARGE SCALE GENOMIC DNA]</scope>
    <source>
        <strain evidence="8">DMKU3-1042 / BCC 29191 / NBRC 104275</strain>
    </source>
</reference>
<evidence type="ECO:0000256" key="4">
    <source>
        <dbReference type="ARBA" id="ARBA00023125"/>
    </source>
</evidence>
<dbReference type="Proteomes" id="UP000065495">
    <property type="component" value="Chromosome 7"/>
</dbReference>
<dbReference type="AlphaFoldDB" id="W0TEL6"/>
<keyword evidence="4" id="KW-0238">DNA-binding</keyword>
<organism evidence="7 8">
    <name type="scientific">Kluyveromyces marxianus (strain DMKU3-1042 / BCC 29191 / NBRC 104275)</name>
    <name type="common">Yeast</name>
    <name type="synonym">Candida kefyr</name>
    <dbReference type="NCBI Taxonomy" id="1003335"/>
    <lineage>
        <taxon>Eukaryota</taxon>
        <taxon>Fungi</taxon>
        <taxon>Dikarya</taxon>
        <taxon>Ascomycota</taxon>
        <taxon>Saccharomycotina</taxon>
        <taxon>Saccharomycetes</taxon>
        <taxon>Saccharomycetales</taxon>
        <taxon>Saccharomycetaceae</taxon>
        <taxon>Kluyveromyces</taxon>
    </lineage>
</organism>
<dbReference type="InterPro" id="IPR000432">
    <property type="entry name" value="DNA_mismatch_repair_MutS_C"/>
</dbReference>
<dbReference type="OrthoDB" id="29596at2759"/>
<dbReference type="GO" id="GO:0051026">
    <property type="term" value="P:chiasma assembly"/>
    <property type="evidence" value="ECO:0007669"/>
    <property type="project" value="TreeGrafter"/>
</dbReference>
<evidence type="ECO:0000313" key="8">
    <source>
        <dbReference type="Proteomes" id="UP000065495"/>
    </source>
</evidence>
<dbReference type="SUPFAM" id="SSF48334">
    <property type="entry name" value="DNA repair protein MutS, domain III"/>
    <property type="match status" value="1"/>
</dbReference>
<dbReference type="GO" id="GO:0030983">
    <property type="term" value="F:mismatched DNA binding"/>
    <property type="evidence" value="ECO:0007669"/>
    <property type="project" value="InterPro"/>
</dbReference>
<dbReference type="InterPro" id="IPR027417">
    <property type="entry name" value="P-loop_NTPase"/>
</dbReference>
<dbReference type="CDD" id="cd03281">
    <property type="entry name" value="ABC_MSH5_euk"/>
    <property type="match status" value="1"/>
</dbReference>
<dbReference type="GO" id="GO:0140664">
    <property type="term" value="F:ATP-dependent DNA damage sensor activity"/>
    <property type="evidence" value="ECO:0007669"/>
    <property type="project" value="InterPro"/>
</dbReference>
<evidence type="ECO:0000256" key="1">
    <source>
        <dbReference type="ARBA" id="ARBA00006271"/>
    </source>
</evidence>
<dbReference type="SUPFAM" id="SSF52540">
    <property type="entry name" value="P-loop containing nucleoside triphosphate hydrolases"/>
    <property type="match status" value="1"/>
</dbReference>
<sequence>MYRAAKRPLFVHQSYSEPSTDSKKKNIQTSNETLLTAEGNSQQFAVKNMGNSLREESFDWENDVILCLELSQTNLGIVIYDFERESLLVLSQDITVKNNDSQTSCSEINMILEGLINENRPTVLVCSSNMGGSLFEHLTYLSHSYDFRIQMQPRDKFKIQYFFQAWIAFQEENAIIEIQGFQILDHICSSDKLIELTSTALGCIIKSMEHHSFMSLADEGNENNNNCLPNFFSRVTKVEQLLLKDRVFLDQEALEALQIFRPIENMSSSGKNTKNNASCIFDLLNYTTSEVGKSLLKKWLVSPLCNKELIEQRQSTIQILLDDKNAIQFDDLKEALKEIPNIFRIINTLNKTVSKFNAWVQWHRFCEKALDIIKLCHIIYDDSIDCELLKKIKYHVDKAVLGQLLQKTEQMIDVEASILQKQIVIKDNINVQLDQARNTYSKLENILSVVANESNELVSSLLSESEKAIFDKLNSEEMAINAIYVPQLGYLLSVDIRIQEMIKAKELSWDEVFREENFIYYKTDDNRAMDEHFGDIHAIISDLEIEILQEFQSVVLNSKCFLFQVGECFAELEVLVGFARASEIHNYVKPEIEEQEGIIDIKKGRHPLYESAVLTYIPNDMEMDGGPFNSDTWDESFHRVAVITGPNSSGKSVFLTQNGLIVYLTHIGCYVPADGARIGLVDKILTRIVTKETVSKTQSTFQIDANQMSKCLSLATVRSLVLIDEFGKGTDVIDGPSLFGAIIKRYSENTNCPRVIACTHYHEVFSPNILTTNIPGVLFYKTEILLKDSNPQITTNGFEQNITFLYKMVNGITEDSYGIYCARNCGLRSDIIDRAQKIFVNITNGFDMASYYQKYSPQELEQFHANQVIVKNFLTWDLEPTSQENTVEDKTLRRKLLRILNLEK</sequence>
<dbReference type="SMART" id="SM00533">
    <property type="entry name" value="MUTSd"/>
    <property type="match status" value="1"/>
</dbReference>
<dbReference type="GO" id="GO:0005634">
    <property type="term" value="C:nucleus"/>
    <property type="evidence" value="ECO:0007669"/>
    <property type="project" value="TreeGrafter"/>
</dbReference>
<proteinExistence type="inferred from homology"/>
<feature type="domain" description="DNA mismatch repair proteins mutS family" evidence="6">
    <location>
        <begin position="719"/>
        <end position="735"/>
    </location>
</feature>
<name>W0TEL6_KLUMD</name>
<evidence type="ECO:0000256" key="3">
    <source>
        <dbReference type="ARBA" id="ARBA00022840"/>
    </source>
</evidence>
<dbReference type="GO" id="GO:0006298">
    <property type="term" value="P:mismatch repair"/>
    <property type="evidence" value="ECO:0007669"/>
    <property type="project" value="InterPro"/>
</dbReference>
<dbReference type="PROSITE" id="PS00486">
    <property type="entry name" value="DNA_MISMATCH_REPAIR_2"/>
    <property type="match status" value="1"/>
</dbReference>
<dbReference type="PANTHER" id="PTHR11361:SF20">
    <property type="entry name" value="MUTS PROTEIN HOMOLOG 5"/>
    <property type="match status" value="1"/>
</dbReference>
<dbReference type="RefSeq" id="XP_022677852.1">
    <property type="nucleotide sequence ID" value="XM_022821497.1"/>
</dbReference>
<dbReference type="InterPro" id="IPR045076">
    <property type="entry name" value="MutS"/>
</dbReference>
<dbReference type="Gene3D" id="1.10.1420.10">
    <property type="match status" value="1"/>
</dbReference>
<gene>
    <name evidence="7" type="primary">MSH5</name>
    <name evidence="7" type="ORF">KLMA_70239</name>
</gene>
<dbReference type="InterPro" id="IPR007696">
    <property type="entry name" value="DNA_mismatch_repair_MutS_core"/>
</dbReference>
<dbReference type="VEuPathDB" id="FungiDB:KLMA_70239"/>
<dbReference type="Pfam" id="PF00488">
    <property type="entry name" value="MutS_V"/>
    <property type="match status" value="1"/>
</dbReference>
<keyword evidence="2" id="KW-0547">Nucleotide-binding</keyword>
<evidence type="ECO:0000259" key="6">
    <source>
        <dbReference type="PROSITE" id="PS00486"/>
    </source>
</evidence>
<dbReference type="InterPro" id="IPR036187">
    <property type="entry name" value="DNA_mismatch_repair_MutS_sf"/>
</dbReference>